<dbReference type="Gene3D" id="3.40.190.290">
    <property type="match status" value="1"/>
</dbReference>
<evidence type="ECO:0000256" key="1">
    <source>
        <dbReference type="ARBA" id="ARBA00009437"/>
    </source>
</evidence>
<proteinExistence type="inferred from homology"/>
<feature type="domain" description="HTH lysR-type" evidence="5">
    <location>
        <begin position="1"/>
        <end position="58"/>
    </location>
</feature>
<dbReference type="CDD" id="cd05466">
    <property type="entry name" value="PBP2_LTTR_substrate"/>
    <property type="match status" value="1"/>
</dbReference>
<dbReference type="GO" id="GO:0000976">
    <property type="term" value="F:transcription cis-regulatory region binding"/>
    <property type="evidence" value="ECO:0007669"/>
    <property type="project" value="TreeGrafter"/>
</dbReference>
<organism evidence="6 7">
    <name type="scientific">Vibrio ishigakensis</name>
    <dbReference type="NCBI Taxonomy" id="1481914"/>
    <lineage>
        <taxon>Bacteria</taxon>
        <taxon>Pseudomonadati</taxon>
        <taxon>Pseudomonadota</taxon>
        <taxon>Gammaproteobacteria</taxon>
        <taxon>Vibrionales</taxon>
        <taxon>Vibrionaceae</taxon>
        <taxon>Vibrio</taxon>
    </lineage>
</organism>
<evidence type="ECO:0000256" key="3">
    <source>
        <dbReference type="ARBA" id="ARBA00023125"/>
    </source>
</evidence>
<sequence>MDFKKLRTFQCAAQTLNFSEASNQLGYVQSAVTNQIKALESELETTLFERNGRGVALTEAGEQLLHYSQKLIAMREEAKSVVSKSDSNKPIRIGGHETIITYHLPRLLQAYCEQHPSARFVIQPTPVSNLKNDVLANALDLAFILEKPFQRQGLRVHTYQTEPIAIVCSPQNPLAKQTEVRLDQLADRHLLLTEKGCCYRHQFEQKLIEAGVLKPSNISEFISIETIKQCTKLDMGIAALSLASVKDELDSGELQRLQVKGVELSSNVHCAFNQKEQWPPRVKQFIEFCLRYQFS</sequence>
<dbReference type="PANTHER" id="PTHR30126">
    <property type="entry name" value="HTH-TYPE TRANSCRIPTIONAL REGULATOR"/>
    <property type="match status" value="1"/>
</dbReference>
<comment type="similarity">
    <text evidence="1">Belongs to the LysR transcriptional regulatory family.</text>
</comment>
<keyword evidence="4" id="KW-0804">Transcription</keyword>
<keyword evidence="3" id="KW-0238">DNA-binding</keyword>
<dbReference type="Pfam" id="PF03466">
    <property type="entry name" value="LysR_substrate"/>
    <property type="match status" value="1"/>
</dbReference>
<dbReference type="GO" id="GO:0003700">
    <property type="term" value="F:DNA-binding transcription factor activity"/>
    <property type="evidence" value="ECO:0007669"/>
    <property type="project" value="InterPro"/>
</dbReference>
<comment type="caution">
    <text evidence="6">The sequence shown here is derived from an EMBL/GenBank/DDBJ whole genome shotgun (WGS) entry which is preliminary data.</text>
</comment>
<accession>A0A0B8P750</accession>
<evidence type="ECO:0000313" key="6">
    <source>
        <dbReference type="EMBL" id="GAM58764.1"/>
    </source>
</evidence>
<reference evidence="6 7" key="1">
    <citation type="submission" date="2015-01" db="EMBL/GenBank/DDBJ databases">
        <title>Vibrio sp. C1 JCM 19231 whole genome shotgun sequence.</title>
        <authorList>
            <person name="Sawabe T."/>
            <person name="Meirelles P."/>
            <person name="Feng G."/>
            <person name="Sayaka M."/>
            <person name="Hattori M."/>
            <person name="Ohkuma M."/>
        </authorList>
    </citation>
    <scope>NUCLEOTIDE SEQUENCE [LARGE SCALE GENOMIC DNA]</scope>
    <source>
        <strain evidence="7">JCM 19231</strain>
    </source>
</reference>
<dbReference type="InterPro" id="IPR036390">
    <property type="entry name" value="WH_DNA-bd_sf"/>
</dbReference>
<dbReference type="Proteomes" id="UP000031671">
    <property type="component" value="Unassembled WGS sequence"/>
</dbReference>
<dbReference type="FunFam" id="1.10.10.10:FF:000001">
    <property type="entry name" value="LysR family transcriptional regulator"/>
    <property type="match status" value="1"/>
</dbReference>
<evidence type="ECO:0000313" key="7">
    <source>
        <dbReference type="Proteomes" id="UP000031671"/>
    </source>
</evidence>
<reference evidence="6 7" key="2">
    <citation type="submission" date="2015-01" db="EMBL/GenBank/DDBJ databases">
        <authorList>
            <consortium name="NBRP consortium"/>
            <person name="Sawabe T."/>
            <person name="Meirelles P."/>
            <person name="Feng G."/>
            <person name="Sayaka M."/>
            <person name="Hattori M."/>
            <person name="Ohkuma M."/>
        </authorList>
    </citation>
    <scope>NUCLEOTIDE SEQUENCE [LARGE SCALE GENOMIC DNA]</scope>
    <source>
        <strain evidence="7">JCM 19231</strain>
    </source>
</reference>
<dbReference type="PROSITE" id="PS50931">
    <property type="entry name" value="HTH_LYSR"/>
    <property type="match status" value="1"/>
</dbReference>
<evidence type="ECO:0000256" key="2">
    <source>
        <dbReference type="ARBA" id="ARBA00023015"/>
    </source>
</evidence>
<dbReference type="AlphaFoldDB" id="A0A0B8P750"/>
<keyword evidence="2" id="KW-0805">Transcription regulation</keyword>
<dbReference type="RefSeq" id="WP_261836530.1">
    <property type="nucleotide sequence ID" value="NZ_AP024882.1"/>
</dbReference>
<name>A0A0B8P750_9VIBR</name>
<dbReference type="EMBL" id="BBRZ01000103">
    <property type="protein sequence ID" value="GAM58764.1"/>
    <property type="molecule type" value="Genomic_DNA"/>
</dbReference>
<evidence type="ECO:0000256" key="4">
    <source>
        <dbReference type="ARBA" id="ARBA00023163"/>
    </source>
</evidence>
<dbReference type="SUPFAM" id="SSF53850">
    <property type="entry name" value="Periplasmic binding protein-like II"/>
    <property type="match status" value="1"/>
</dbReference>
<dbReference type="SUPFAM" id="SSF46785">
    <property type="entry name" value="Winged helix' DNA-binding domain"/>
    <property type="match status" value="1"/>
</dbReference>
<evidence type="ECO:0000259" key="5">
    <source>
        <dbReference type="PROSITE" id="PS50931"/>
    </source>
</evidence>
<dbReference type="PANTHER" id="PTHR30126:SF100">
    <property type="entry name" value="LYSR-FAMILY TRANSCRIPTIONAL REGULATOR"/>
    <property type="match status" value="1"/>
</dbReference>
<dbReference type="InterPro" id="IPR000847">
    <property type="entry name" value="LysR_HTH_N"/>
</dbReference>
<dbReference type="Gene3D" id="1.10.10.10">
    <property type="entry name" value="Winged helix-like DNA-binding domain superfamily/Winged helix DNA-binding domain"/>
    <property type="match status" value="1"/>
</dbReference>
<gene>
    <name evidence="6" type="ORF">JCM19231_5003</name>
</gene>
<dbReference type="InterPro" id="IPR036388">
    <property type="entry name" value="WH-like_DNA-bd_sf"/>
</dbReference>
<keyword evidence="7" id="KW-1185">Reference proteome</keyword>
<dbReference type="PRINTS" id="PR00039">
    <property type="entry name" value="HTHLYSR"/>
</dbReference>
<protein>
    <submittedName>
        <fullName evidence="6">LysR-family transcriptional regulator bsu ywqM</fullName>
    </submittedName>
</protein>
<dbReference type="Pfam" id="PF00126">
    <property type="entry name" value="HTH_1"/>
    <property type="match status" value="1"/>
</dbReference>
<dbReference type="InterPro" id="IPR005119">
    <property type="entry name" value="LysR_subst-bd"/>
</dbReference>